<dbReference type="EMBL" id="POUK01000003">
    <property type="protein sequence ID" value="PNF76438.1"/>
    <property type="molecule type" value="Genomic_DNA"/>
</dbReference>
<accession>A0A8E2U3K7</accession>
<organism evidence="3 4">
    <name type="scientific">Stutzerimonas degradans</name>
    <dbReference type="NCBI Taxonomy" id="2968968"/>
    <lineage>
        <taxon>Bacteria</taxon>
        <taxon>Pseudomonadati</taxon>
        <taxon>Pseudomonadota</taxon>
        <taxon>Gammaproteobacteria</taxon>
        <taxon>Pseudomonadales</taxon>
        <taxon>Pseudomonadaceae</taxon>
        <taxon>Stutzerimonas</taxon>
    </lineage>
</organism>
<keyword evidence="4" id="KW-1185">Reference proteome</keyword>
<dbReference type="SUPFAM" id="SSF52218">
    <property type="entry name" value="Flavoproteins"/>
    <property type="match status" value="1"/>
</dbReference>
<dbReference type="InterPro" id="IPR005025">
    <property type="entry name" value="FMN_Rdtase-like_dom"/>
</dbReference>
<dbReference type="Pfam" id="PF03358">
    <property type="entry name" value="FMN_red"/>
    <property type="match status" value="1"/>
</dbReference>
<dbReference type="PANTHER" id="PTHR30543:SF31">
    <property type="entry name" value="NADPH-DEPENDENT AZOREDUCTASE AZR"/>
    <property type="match status" value="1"/>
</dbReference>
<feature type="domain" description="NADPH-dependent FMN reductase-like" evidence="2">
    <location>
        <begin position="16"/>
        <end position="146"/>
    </location>
</feature>
<proteinExistence type="predicted"/>
<dbReference type="InterPro" id="IPR050712">
    <property type="entry name" value="NAD(P)H-dep_reductase"/>
</dbReference>
<dbReference type="Gene3D" id="3.40.50.360">
    <property type="match status" value="1"/>
</dbReference>
<name>A0A8E2U3K7_9GAMM</name>
<reference evidence="3 4" key="1">
    <citation type="submission" date="2018-01" db="EMBL/GenBank/DDBJ databases">
        <title>Denitrification phenotypes of diverse strains of Pseudomonas stutzeri.</title>
        <authorList>
            <person name="Milligan D.A."/>
            <person name="Bergaust L."/>
            <person name="Bakken L.R."/>
            <person name="Frostegard A."/>
        </authorList>
    </citation>
    <scope>NUCLEOTIDE SEQUENCE [LARGE SCALE GENOMIC DNA]</scope>
    <source>
        <strain evidence="3 4">DSM 50238</strain>
    </source>
</reference>
<evidence type="ECO:0000259" key="2">
    <source>
        <dbReference type="Pfam" id="PF03358"/>
    </source>
</evidence>
<evidence type="ECO:0000313" key="3">
    <source>
        <dbReference type="EMBL" id="PNF76438.1"/>
    </source>
</evidence>
<dbReference type="Proteomes" id="UP000235881">
    <property type="component" value="Unassembled WGS sequence"/>
</dbReference>
<dbReference type="AlphaFoldDB" id="A0A8E2U3K7"/>
<evidence type="ECO:0000313" key="4">
    <source>
        <dbReference type="Proteomes" id="UP000235881"/>
    </source>
</evidence>
<comment type="caution">
    <text evidence="3">The sequence shown here is derived from an EMBL/GenBank/DDBJ whole genome shotgun (WGS) entry which is preliminary data.</text>
</comment>
<sequence length="205" mass="23025">MQHEQNRKEPPMPLPQILIVSGSHSPDSQSARLADYLRQRLQALEIAEEVALHDLGGAPLPLWQEGVPYPFAEQAASAEALILISPEWHGMATPALKNWFLYMDLAWLAHKPVLLCGVSGGAGGLYPVLELRSYSFKNFRPCYLPDHLIVRDVQAVLRSDEANPEVTRCRQRIDHTLQLLQAYISGFDHIRRALPEPVAAFRYGL</sequence>
<keyword evidence="1" id="KW-0288">FMN</keyword>
<dbReference type="PANTHER" id="PTHR30543">
    <property type="entry name" value="CHROMATE REDUCTASE"/>
    <property type="match status" value="1"/>
</dbReference>
<evidence type="ECO:0000256" key="1">
    <source>
        <dbReference type="ARBA" id="ARBA00022643"/>
    </source>
</evidence>
<dbReference type="GO" id="GO:0010181">
    <property type="term" value="F:FMN binding"/>
    <property type="evidence" value="ECO:0007669"/>
    <property type="project" value="TreeGrafter"/>
</dbReference>
<dbReference type="GO" id="GO:0005829">
    <property type="term" value="C:cytosol"/>
    <property type="evidence" value="ECO:0007669"/>
    <property type="project" value="TreeGrafter"/>
</dbReference>
<dbReference type="InterPro" id="IPR029039">
    <property type="entry name" value="Flavoprotein-like_sf"/>
</dbReference>
<gene>
    <name evidence="3" type="ORF">CXK95_08440</name>
</gene>
<protein>
    <submittedName>
        <fullName evidence="3">NADPH-dependent FMN reductase</fullName>
    </submittedName>
</protein>
<keyword evidence="1" id="KW-0285">Flavoprotein</keyword>
<dbReference type="GO" id="GO:0016655">
    <property type="term" value="F:oxidoreductase activity, acting on NAD(P)H, quinone or similar compound as acceptor"/>
    <property type="evidence" value="ECO:0007669"/>
    <property type="project" value="UniProtKB-ARBA"/>
</dbReference>